<dbReference type="InterPro" id="IPR050251">
    <property type="entry name" value="HpcH-HpaI_aldolase"/>
</dbReference>
<dbReference type="InterPro" id="IPR015813">
    <property type="entry name" value="Pyrv/PenolPyrv_kinase-like_dom"/>
</dbReference>
<organism evidence="1">
    <name type="scientific">marine metagenome</name>
    <dbReference type="NCBI Taxonomy" id="408172"/>
    <lineage>
        <taxon>unclassified sequences</taxon>
        <taxon>metagenomes</taxon>
        <taxon>ecological metagenomes</taxon>
    </lineage>
</organism>
<dbReference type="PANTHER" id="PTHR30502:SF0">
    <property type="entry name" value="PHOSPHOENOLPYRUVATE CARBOXYLASE FAMILY PROTEIN"/>
    <property type="match status" value="1"/>
</dbReference>
<proteinExistence type="predicted"/>
<dbReference type="AlphaFoldDB" id="A0A382IUG1"/>
<dbReference type="PANTHER" id="PTHR30502">
    <property type="entry name" value="2-KETO-3-DEOXY-L-RHAMNONATE ALDOLASE"/>
    <property type="match status" value="1"/>
</dbReference>
<protein>
    <submittedName>
        <fullName evidence="1">Uncharacterized protein</fullName>
    </submittedName>
</protein>
<gene>
    <name evidence="1" type="ORF">METZ01_LOCUS256072</name>
</gene>
<dbReference type="InterPro" id="IPR040442">
    <property type="entry name" value="Pyrv_kinase-like_dom_sf"/>
</dbReference>
<sequence>VEGVDIVYFGAFDLSQVLGCPGEVKNKKVIDAIKSGVHKVNIKGKYAGGFVPQSKDDVKWLLDMGMKFITYEVDSSIIYAQARDVSDWFKDEVGN</sequence>
<dbReference type="EMBL" id="UINC01069666">
    <property type="protein sequence ID" value="SVC03218.1"/>
    <property type="molecule type" value="Genomic_DNA"/>
</dbReference>
<name>A0A382IUG1_9ZZZZ</name>
<dbReference type="GO" id="GO:0016832">
    <property type="term" value="F:aldehyde-lyase activity"/>
    <property type="evidence" value="ECO:0007669"/>
    <property type="project" value="TreeGrafter"/>
</dbReference>
<dbReference type="GO" id="GO:0005737">
    <property type="term" value="C:cytoplasm"/>
    <property type="evidence" value="ECO:0007669"/>
    <property type="project" value="TreeGrafter"/>
</dbReference>
<reference evidence="1" key="1">
    <citation type="submission" date="2018-05" db="EMBL/GenBank/DDBJ databases">
        <authorList>
            <person name="Lanie J.A."/>
            <person name="Ng W.-L."/>
            <person name="Kazmierczak K.M."/>
            <person name="Andrzejewski T.M."/>
            <person name="Davidsen T.M."/>
            <person name="Wayne K.J."/>
            <person name="Tettelin H."/>
            <person name="Glass J.I."/>
            <person name="Rusch D."/>
            <person name="Podicherti R."/>
            <person name="Tsui H.-C.T."/>
            <person name="Winkler M.E."/>
        </authorList>
    </citation>
    <scope>NUCLEOTIDE SEQUENCE</scope>
</reference>
<evidence type="ECO:0000313" key="1">
    <source>
        <dbReference type="EMBL" id="SVC03218.1"/>
    </source>
</evidence>
<accession>A0A382IUG1</accession>
<dbReference type="SUPFAM" id="SSF51621">
    <property type="entry name" value="Phosphoenolpyruvate/pyruvate domain"/>
    <property type="match status" value="1"/>
</dbReference>
<feature type="non-terminal residue" evidence="1">
    <location>
        <position position="1"/>
    </location>
</feature>
<dbReference type="Gene3D" id="3.20.20.60">
    <property type="entry name" value="Phosphoenolpyruvate-binding domains"/>
    <property type="match status" value="1"/>
</dbReference>